<accession>A0ABT1VTL7</accession>
<keyword evidence="3" id="KW-1185">Reference proteome</keyword>
<protein>
    <submittedName>
        <fullName evidence="2">Uncharacterized protein</fullName>
    </submittedName>
</protein>
<evidence type="ECO:0000256" key="1">
    <source>
        <dbReference type="SAM" id="Phobius"/>
    </source>
</evidence>
<dbReference type="Proteomes" id="UP001524547">
    <property type="component" value="Unassembled WGS sequence"/>
</dbReference>
<reference evidence="2 3" key="1">
    <citation type="submission" date="2022-06" db="EMBL/GenBank/DDBJ databases">
        <title>Rhizosaccharibacter gen. nov. sp. nov. KSS12, endophytic bacteria isolated from sugarcane.</title>
        <authorList>
            <person name="Pitiwittayakul N."/>
        </authorList>
    </citation>
    <scope>NUCLEOTIDE SEQUENCE [LARGE SCALE GENOMIC DNA]</scope>
    <source>
        <strain evidence="2 3">KSS12</strain>
    </source>
</reference>
<sequence>MSPRQVQPPSPNGPPGPPSLVPFLVIAGVLVLIYLGMMLFPHLKRVINTEDCIGSGRTDCLGHP</sequence>
<evidence type="ECO:0000313" key="2">
    <source>
        <dbReference type="EMBL" id="MCQ8239687.1"/>
    </source>
</evidence>
<dbReference type="EMBL" id="JAMZEJ010000001">
    <property type="protein sequence ID" value="MCQ8239687.1"/>
    <property type="molecule type" value="Genomic_DNA"/>
</dbReference>
<comment type="caution">
    <text evidence="2">The sequence shown here is derived from an EMBL/GenBank/DDBJ whole genome shotgun (WGS) entry which is preliminary data.</text>
</comment>
<name>A0ABT1VTL7_9PROT</name>
<organism evidence="2 3">
    <name type="scientific">Rhizosaccharibacter radicis</name>
    <dbReference type="NCBI Taxonomy" id="2782605"/>
    <lineage>
        <taxon>Bacteria</taxon>
        <taxon>Pseudomonadati</taxon>
        <taxon>Pseudomonadota</taxon>
        <taxon>Alphaproteobacteria</taxon>
        <taxon>Acetobacterales</taxon>
        <taxon>Acetobacteraceae</taxon>
        <taxon>Rhizosaccharibacter</taxon>
    </lineage>
</organism>
<gene>
    <name evidence="2" type="ORF">NFI88_02385</name>
</gene>
<feature type="transmembrane region" description="Helical" evidence="1">
    <location>
        <begin position="20"/>
        <end position="40"/>
    </location>
</feature>
<keyword evidence="1" id="KW-0812">Transmembrane</keyword>
<dbReference type="RefSeq" id="WP_422918419.1">
    <property type="nucleotide sequence ID" value="NZ_JAMZEJ010000001.1"/>
</dbReference>
<evidence type="ECO:0000313" key="3">
    <source>
        <dbReference type="Proteomes" id="UP001524547"/>
    </source>
</evidence>
<proteinExistence type="predicted"/>
<keyword evidence="1" id="KW-1133">Transmembrane helix</keyword>
<keyword evidence="1" id="KW-0472">Membrane</keyword>